<reference evidence="3 4" key="2">
    <citation type="submission" date="2018-11" db="EMBL/GenBank/DDBJ databases">
        <authorList>
            <consortium name="Pathogen Informatics"/>
        </authorList>
    </citation>
    <scope>NUCLEOTIDE SEQUENCE [LARGE SCALE GENOMIC DNA]</scope>
</reference>
<dbReference type="Proteomes" id="UP000274429">
    <property type="component" value="Unassembled WGS sequence"/>
</dbReference>
<feature type="region of interest" description="Disordered" evidence="1">
    <location>
        <begin position="1"/>
        <end position="39"/>
    </location>
</feature>
<evidence type="ECO:0000256" key="2">
    <source>
        <dbReference type="SAM" id="Phobius"/>
    </source>
</evidence>
<keyword evidence="2" id="KW-0472">Membrane</keyword>
<evidence type="ECO:0000256" key="1">
    <source>
        <dbReference type="SAM" id="MobiDB-lite"/>
    </source>
</evidence>
<name>A0A0R3WI35_HYDTA</name>
<keyword evidence="2" id="KW-1133">Transmembrane helix</keyword>
<evidence type="ECO:0000313" key="4">
    <source>
        <dbReference type="Proteomes" id="UP000274429"/>
    </source>
</evidence>
<keyword evidence="4" id="KW-1185">Reference proteome</keyword>
<reference evidence="5" key="1">
    <citation type="submission" date="2017-02" db="UniProtKB">
        <authorList>
            <consortium name="WormBaseParasite"/>
        </authorList>
    </citation>
    <scope>IDENTIFICATION</scope>
</reference>
<keyword evidence="2" id="KW-0812">Transmembrane</keyword>
<dbReference type="WBParaSite" id="TTAC_0000023301-mRNA-1">
    <property type="protein sequence ID" value="TTAC_0000023301-mRNA-1"/>
    <property type="gene ID" value="TTAC_0000023301"/>
</dbReference>
<organism evidence="5">
    <name type="scientific">Hydatigena taeniaeformis</name>
    <name type="common">Feline tapeworm</name>
    <name type="synonym">Taenia taeniaeformis</name>
    <dbReference type="NCBI Taxonomy" id="6205"/>
    <lineage>
        <taxon>Eukaryota</taxon>
        <taxon>Metazoa</taxon>
        <taxon>Spiralia</taxon>
        <taxon>Lophotrochozoa</taxon>
        <taxon>Platyhelminthes</taxon>
        <taxon>Cestoda</taxon>
        <taxon>Eucestoda</taxon>
        <taxon>Cyclophyllidea</taxon>
        <taxon>Taeniidae</taxon>
        <taxon>Hydatigera</taxon>
    </lineage>
</organism>
<protein>
    <submittedName>
        <fullName evidence="5">Transmembrane protein</fullName>
    </submittedName>
</protein>
<evidence type="ECO:0000313" key="3">
    <source>
        <dbReference type="EMBL" id="VDM16112.1"/>
    </source>
</evidence>
<accession>A0A0R3WI35</accession>
<feature type="transmembrane region" description="Helical" evidence="2">
    <location>
        <begin position="53"/>
        <end position="76"/>
    </location>
</feature>
<sequence length="137" mass="15032">MPFPGSSRVRSMGSGTRHTTGAFDMENSRRKNASSVSVQHHAHNLSRGAAVRVLEVTTCFILGMTLVVVLVPAWVLDPRSLRKKRFVAGKCGAMEQMCLRTLVSMLVEHLQMCDASPPRGKDVTQMNLVSQSTTVTF</sequence>
<proteinExistence type="predicted"/>
<dbReference type="EMBL" id="UYWX01000015">
    <property type="protein sequence ID" value="VDM16112.1"/>
    <property type="molecule type" value="Genomic_DNA"/>
</dbReference>
<dbReference type="AlphaFoldDB" id="A0A0R3WI35"/>
<evidence type="ECO:0000313" key="5">
    <source>
        <dbReference type="WBParaSite" id="TTAC_0000023301-mRNA-1"/>
    </source>
</evidence>
<gene>
    <name evidence="3" type="ORF">TTAC_LOCUS234</name>
</gene>